<gene>
    <name evidence="1" type="ORF">DXA39_07590</name>
</gene>
<comment type="caution">
    <text evidence="1">The sequence shown here is derived from an EMBL/GenBank/DDBJ whole genome shotgun (WGS) entry which is preliminary data.</text>
</comment>
<sequence length="249" mass="27868">MRKYLRIIISFAIALVLFGTESKAYAKDNKPIHLYSRSVTLSSDLKEDSSTVQRTATARLSNLPDKKFKLDAYNDNGTIVYSMDVDDEKYRQLAEEYVNKLTEDPKNEIQLLGRLENGESEYHNDKQYDGKALSYAWKRNTAYNNGNNFVGGQTTSWKGNGNCDYIVLNQNIKVSGVGVSITWPPAVSSNGNSASWQSQPIYKNVASATFKGFYVGGTAFSCSFTESGDVYKGGRVYRPVTYIKFSYTS</sequence>
<evidence type="ECO:0000313" key="2">
    <source>
        <dbReference type="Proteomes" id="UP000261011"/>
    </source>
</evidence>
<dbReference type="OrthoDB" id="9830859at2"/>
<dbReference type="RefSeq" id="WP_117522114.1">
    <property type="nucleotide sequence ID" value="NZ_QVEU01000007.1"/>
</dbReference>
<evidence type="ECO:0000313" key="1">
    <source>
        <dbReference type="EMBL" id="RGB75138.1"/>
    </source>
</evidence>
<proteinExistence type="predicted"/>
<name>A0A3E2TGC5_9FIRM</name>
<protein>
    <submittedName>
        <fullName evidence="1">Uncharacterized protein</fullName>
    </submittedName>
</protein>
<organism evidence="1 2">
    <name type="scientific">Anaerococcus nagyae</name>
    <dbReference type="NCBI Taxonomy" id="1755241"/>
    <lineage>
        <taxon>Bacteria</taxon>
        <taxon>Bacillati</taxon>
        <taxon>Bacillota</taxon>
        <taxon>Tissierellia</taxon>
        <taxon>Tissierellales</taxon>
        <taxon>Peptoniphilaceae</taxon>
        <taxon>Anaerococcus</taxon>
    </lineage>
</organism>
<dbReference type="EMBL" id="QVEU01000007">
    <property type="protein sequence ID" value="RGB75138.1"/>
    <property type="molecule type" value="Genomic_DNA"/>
</dbReference>
<dbReference type="Proteomes" id="UP000261011">
    <property type="component" value="Unassembled WGS sequence"/>
</dbReference>
<accession>A0A3E2TGC5</accession>
<reference evidence="1 2" key="1">
    <citation type="submission" date="2018-08" db="EMBL/GenBank/DDBJ databases">
        <title>A genome reference for cultivated species of the human gut microbiota.</title>
        <authorList>
            <person name="Zou Y."/>
            <person name="Xue W."/>
            <person name="Luo G."/>
        </authorList>
    </citation>
    <scope>NUCLEOTIDE SEQUENCE [LARGE SCALE GENOMIC DNA]</scope>
    <source>
        <strain evidence="1 2">OF01-3</strain>
    </source>
</reference>
<keyword evidence="2" id="KW-1185">Reference proteome</keyword>
<dbReference type="AlphaFoldDB" id="A0A3E2TGC5"/>